<comment type="caution">
    <text evidence="1">The sequence shown here is derived from an EMBL/GenBank/DDBJ whole genome shotgun (WGS) entry which is preliminary data.</text>
</comment>
<dbReference type="EMBL" id="JASBWV010000035">
    <property type="protein sequence ID" value="KAJ9116768.1"/>
    <property type="molecule type" value="Genomic_DNA"/>
</dbReference>
<protein>
    <submittedName>
        <fullName evidence="1">Uncharacterized protein</fullName>
    </submittedName>
</protein>
<evidence type="ECO:0000313" key="2">
    <source>
        <dbReference type="Proteomes" id="UP001234202"/>
    </source>
</evidence>
<evidence type="ECO:0000313" key="1">
    <source>
        <dbReference type="EMBL" id="KAJ9116768.1"/>
    </source>
</evidence>
<dbReference type="Proteomes" id="UP001234202">
    <property type="component" value="Unassembled WGS sequence"/>
</dbReference>
<gene>
    <name evidence="1" type="ORF">QFC24_006659</name>
</gene>
<sequence>MLKEEKIALEEYADTPEFQGGQPPRATLTGQSFQPLGRHDLDKVQETHGIFDHSDGRLVVDPEEAKIEYGEEIASKLKLTKDGKYVLWPQPSDRAEDPQNVSLSHK</sequence>
<reference evidence="1" key="1">
    <citation type="submission" date="2023-04" db="EMBL/GenBank/DDBJ databases">
        <title>Draft Genome sequencing of Naganishia species isolated from polar environments using Oxford Nanopore Technology.</title>
        <authorList>
            <person name="Leo P."/>
            <person name="Venkateswaran K."/>
        </authorList>
    </citation>
    <scope>NUCLEOTIDE SEQUENCE</scope>
    <source>
        <strain evidence="1">DBVPG 5303</strain>
    </source>
</reference>
<proteinExistence type="predicted"/>
<accession>A0ACC2WYE3</accession>
<name>A0ACC2WYE3_9TREE</name>
<organism evidence="1 2">
    <name type="scientific">Naganishia onofrii</name>
    <dbReference type="NCBI Taxonomy" id="1851511"/>
    <lineage>
        <taxon>Eukaryota</taxon>
        <taxon>Fungi</taxon>
        <taxon>Dikarya</taxon>
        <taxon>Basidiomycota</taxon>
        <taxon>Agaricomycotina</taxon>
        <taxon>Tremellomycetes</taxon>
        <taxon>Filobasidiales</taxon>
        <taxon>Filobasidiaceae</taxon>
        <taxon>Naganishia</taxon>
    </lineage>
</organism>
<keyword evidence="2" id="KW-1185">Reference proteome</keyword>